<dbReference type="EMBL" id="CP108482">
    <property type="protein sequence ID" value="WUS61163.1"/>
    <property type="molecule type" value="Genomic_DNA"/>
</dbReference>
<feature type="domain" description="Knr4/Smi1-like" evidence="1">
    <location>
        <begin position="46"/>
        <end position="180"/>
    </location>
</feature>
<dbReference type="InterPro" id="IPR018958">
    <property type="entry name" value="Knr4/Smi1-like_dom"/>
</dbReference>
<proteinExistence type="predicted"/>
<protein>
    <submittedName>
        <fullName evidence="2">SMI1/KNR4 family protein</fullName>
    </submittedName>
</protein>
<evidence type="ECO:0000313" key="3">
    <source>
        <dbReference type="Proteomes" id="UP001432014"/>
    </source>
</evidence>
<evidence type="ECO:0000259" key="1">
    <source>
        <dbReference type="Pfam" id="PF09346"/>
    </source>
</evidence>
<dbReference type="Gene3D" id="3.40.1580.10">
    <property type="entry name" value="SMI1/KNR4-like"/>
    <property type="match status" value="1"/>
</dbReference>
<name>A0ABZ1WJW5_9ACTN</name>
<dbReference type="Proteomes" id="UP001432014">
    <property type="component" value="Chromosome"/>
</dbReference>
<dbReference type="InterPro" id="IPR037883">
    <property type="entry name" value="Knr4/Smi1-like_sf"/>
</dbReference>
<dbReference type="Pfam" id="PF09346">
    <property type="entry name" value="SMI1_KNR4"/>
    <property type="match status" value="1"/>
</dbReference>
<keyword evidence="3" id="KW-1185">Reference proteome</keyword>
<organism evidence="2 3">
    <name type="scientific">Kitasatospora herbaricolor</name>
    <dbReference type="NCBI Taxonomy" id="68217"/>
    <lineage>
        <taxon>Bacteria</taxon>
        <taxon>Bacillati</taxon>
        <taxon>Actinomycetota</taxon>
        <taxon>Actinomycetes</taxon>
        <taxon>Kitasatosporales</taxon>
        <taxon>Streptomycetaceae</taxon>
        <taxon>Kitasatospora</taxon>
    </lineage>
</organism>
<dbReference type="RefSeq" id="WP_329611824.1">
    <property type="nucleotide sequence ID" value="NZ_CP108482.1"/>
</dbReference>
<gene>
    <name evidence="2" type="ORF">OG469_40135</name>
</gene>
<sequence>MTRDNVDRSGTWDGAWVRARVAVMAQEDPGCERFGSSRHEYRLRPPLGEETIRPFERQHGVRLPASYRGFLKDVADGGAGPVYGLVSLTEEVDDEEALHGLREEDRLEGFLSTRFPHTGDCPGPGKQGSAGYSVEGSLVIAEVGCGMFHRLVITGSNAGQVWLDDPDWGGLTSGPDFRDWYSAWLATT</sequence>
<dbReference type="SUPFAM" id="SSF160631">
    <property type="entry name" value="SMI1/KNR4-like"/>
    <property type="match status" value="1"/>
</dbReference>
<evidence type="ECO:0000313" key="2">
    <source>
        <dbReference type="EMBL" id="WUS61163.1"/>
    </source>
</evidence>
<accession>A0ABZ1WJW5</accession>
<reference evidence="2 3" key="1">
    <citation type="submission" date="2022-10" db="EMBL/GenBank/DDBJ databases">
        <title>The complete genomes of actinobacterial strains from the NBC collection.</title>
        <authorList>
            <person name="Joergensen T.S."/>
            <person name="Alvarez Arevalo M."/>
            <person name="Sterndorff E.B."/>
            <person name="Faurdal D."/>
            <person name="Vuksanovic O."/>
            <person name="Mourched A.-S."/>
            <person name="Charusanti P."/>
            <person name="Shaw S."/>
            <person name="Blin K."/>
            <person name="Weber T."/>
        </authorList>
    </citation>
    <scope>NUCLEOTIDE SEQUENCE [LARGE SCALE GENOMIC DNA]</scope>
    <source>
        <strain evidence="2 3">NBC_01247</strain>
    </source>
</reference>